<accession>A0A9P4XFK1</accession>
<dbReference type="Proteomes" id="UP000801864">
    <property type="component" value="Unassembled WGS sequence"/>
</dbReference>
<gene>
    <name evidence="1" type="ORF">CFAM422_006007</name>
</gene>
<dbReference type="AlphaFoldDB" id="A0A9P4XFK1"/>
<dbReference type="EMBL" id="QLNT01000009">
    <property type="protein sequence ID" value="KAF3071899.1"/>
    <property type="molecule type" value="Genomic_DNA"/>
</dbReference>
<name>A0A9P4XFK1_9HYPO</name>
<keyword evidence="2" id="KW-1185">Reference proteome</keyword>
<sequence>MAVISFNLFLIAYGSQPGQLWNGLPLRRASTSTVQDLELYDLVRCQWDAGCWRQGLDRGQGPLKAQIPG</sequence>
<evidence type="ECO:0000313" key="1">
    <source>
        <dbReference type="EMBL" id="KAF3071899.1"/>
    </source>
</evidence>
<reference evidence="1 2" key="1">
    <citation type="submission" date="2018-06" db="EMBL/GenBank/DDBJ databases">
        <title>Genome analysis of cellulolytic fungus Trichoderma lentiforme CFAM-422.</title>
        <authorList>
            <person name="Steindorff A.S."/>
            <person name="Formighieri E.F."/>
            <person name="Midorikawa G.E.O."/>
            <person name="Tamietti M.S."/>
            <person name="Ramos E.Z."/>
            <person name="Silva A.S."/>
            <person name="Bon E.P.S."/>
            <person name="Mendes T.D."/>
            <person name="Damaso M.C.T."/>
            <person name="Favaro L.C.L."/>
        </authorList>
    </citation>
    <scope>NUCLEOTIDE SEQUENCE [LARGE SCALE GENOMIC DNA]</scope>
    <source>
        <strain evidence="1 2">CFAM-422</strain>
    </source>
</reference>
<evidence type="ECO:0000313" key="2">
    <source>
        <dbReference type="Proteomes" id="UP000801864"/>
    </source>
</evidence>
<comment type="caution">
    <text evidence="1">The sequence shown here is derived from an EMBL/GenBank/DDBJ whole genome shotgun (WGS) entry which is preliminary data.</text>
</comment>
<proteinExistence type="predicted"/>
<organism evidence="1 2">
    <name type="scientific">Trichoderma lentiforme</name>
    <dbReference type="NCBI Taxonomy" id="1567552"/>
    <lineage>
        <taxon>Eukaryota</taxon>
        <taxon>Fungi</taxon>
        <taxon>Dikarya</taxon>
        <taxon>Ascomycota</taxon>
        <taxon>Pezizomycotina</taxon>
        <taxon>Sordariomycetes</taxon>
        <taxon>Hypocreomycetidae</taxon>
        <taxon>Hypocreales</taxon>
        <taxon>Hypocreaceae</taxon>
        <taxon>Trichoderma</taxon>
    </lineage>
</organism>
<protein>
    <submittedName>
        <fullName evidence="1">Uncharacterized protein</fullName>
    </submittedName>
</protein>